<dbReference type="CDD" id="cd12148">
    <property type="entry name" value="fungal_TF_MHR"/>
    <property type="match status" value="1"/>
</dbReference>
<gene>
    <name evidence="8" type="ORF">METBIDRAFT_77396</name>
</gene>
<dbReference type="OrthoDB" id="2123952at2759"/>
<keyword evidence="5" id="KW-0539">Nucleus</keyword>
<dbReference type="PANTHER" id="PTHR46910">
    <property type="entry name" value="TRANSCRIPTION FACTOR PDR1"/>
    <property type="match status" value="1"/>
</dbReference>
<dbReference type="InterPro" id="IPR050987">
    <property type="entry name" value="AtrR-like"/>
</dbReference>
<evidence type="ECO:0000313" key="8">
    <source>
        <dbReference type="EMBL" id="OBA21834.1"/>
    </source>
</evidence>
<comment type="subcellular location">
    <subcellularLocation>
        <location evidence="1">Nucleus</location>
    </subcellularLocation>
</comment>
<dbReference type="SUPFAM" id="SSF57701">
    <property type="entry name" value="Zn2/Cys6 DNA-binding domain"/>
    <property type="match status" value="1"/>
</dbReference>
<dbReference type="Proteomes" id="UP000092555">
    <property type="component" value="Unassembled WGS sequence"/>
</dbReference>
<accession>A0A1A0HCK2</accession>
<dbReference type="Gene3D" id="4.10.240.10">
    <property type="entry name" value="Zn(2)-C6 fungal-type DNA-binding domain"/>
    <property type="match status" value="1"/>
</dbReference>
<proteinExistence type="predicted"/>
<keyword evidence="3" id="KW-0238">DNA-binding</keyword>
<feature type="region of interest" description="Disordered" evidence="6">
    <location>
        <begin position="112"/>
        <end position="136"/>
    </location>
</feature>
<sequence>MSEYEHATERLSDDLQKKRIKVACNNCRKKKIKCDGATVCTNCQVTQEPECIYDEKLSRPPRKKQRTLKLDEVLTYLNSRLDRLEALIQSVASSIPGNNATQPEIPVKAEPQAFGFGNEDGESSDATQDEDKVASPSDIIGCTGKPNELYLGNHSFFSIISKSSLTWMKGQLSEKNEHLIVPLINLPYVFENKTRSFARMWLDPNNSNHCKNMELIRSPLPNKKEAIFDLFEKYKNSFNAVQALCLIEEIETFLTKYYSTTNPNKRNLLLIDLFKLSLAILICLSDAMETLFDRACDDPAYGPNKIPIKDLTPKEISNLRDGLIHVCMCYFYQLGIRSQGIETVKAMLFLGVFLTKCYEPPEIIHIVFTLAIRKALDTGLHRIETYRNCSREGFESRLLVWKIACYFDMEICFRSGKPPIINYSDMSEELRNSFSVYEIVNKSYPLPFLRYYDMIFEVRLDTYNRLFSASADTKTFQALQANVDILNQKMFNLLAQMTPDHRPYFFNQPGFEEVRAIYNIDEEHRLTARLTFFLNMMIINRLPTMFAFPGVTTEQTHIYKNLSLNSARTIMHMLKNFHSYGPGKAPSLWIAFFPLISVLHLLAACMSDPKSLDAHSDILLIIQMCETWFNRKLSADSFCSFKLDMSLLLQVFVKSVANIAISIFEMNTGIAILANNEKIRDSFEAPRKLFPELFGNAEHLKKLIPYIFESKSPFPGDGTPTLIDNEQIHGNLSEGAFEENMPPNGGAGYGSLDFGIGLDGLENLLFDQLDQFPNFFFDGVGGGL</sequence>
<dbReference type="Pfam" id="PF00172">
    <property type="entry name" value="Zn_clus"/>
    <property type="match status" value="1"/>
</dbReference>
<keyword evidence="2" id="KW-0805">Transcription regulation</keyword>
<evidence type="ECO:0000313" key="9">
    <source>
        <dbReference type="Proteomes" id="UP000092555"/>
    </source>
</evidence>
<dbReference type="PANTHER" id="PTHR46910:SF37">
    <property type="entry name" value="ZN(II)2CYS6 TRANSCRIPTION FACTOR (EUROFUNG)"/>
    <property type="match status" value="1"/>
</dbReference>
<evidence type="ECO:0000256" key="3">
    <source>
        <dbReference type="ARBA" id="ARBA00023125"/>
    </source>
</evidence>
<dbReference type="GO" id="GO:0000981">
    <property type="term" value="F:DNA-binding transcription factor activity, RNA polymerase II-specific"/>
    <property type="evidence" value="ECO:0007669"/>
    <property type="project" value="InterPro"/>
</dbReference>
<evidence type="ECO:0000256" key="6">
    <source>
        <dbReference type="SAM" id="MobiDB-lite"/>
    </source>
</evidence>
<dbReference type="InterPro" id="IPR036864">
    <property type="entry name" value="Zn2-C6_fun-type_DNA-bd_sf"/>
</dbReference>
<evidence type="ECO:0000259" key="7">
    <source>
        <dbReference type="PROSITE" id="PS50048"/>
    </source>
</evidence>
<dbReference type="STRING" id="869754.A0A1A0HCK2"/>
<keyword evidence="9" id="KW-1185">Reference proteome</keyword>
<dbReference type="PROSITE" id="PS00463">
    <property type="entry name" value="ZN2_CY6_FUNGAL_1"/>
    <property type="match status" value="1"/>
</dbReference>
<dbReference type="AlphaFoldDB" id="A0A1A0HCK2"/>
<dbReference type="SMART" id="SM00066">
    <property type="entry name" value="GAL4"/>
    <property type="match status" value="1"/>
</dbReference>
<evidence type="ECO:0000256" key="5">
    <source>
        <dbReference type="ARBA" id="ARBA00023242"/>
    </source>
</evidence>
<feature type="domain" description="Zn(2)-C6 fungal-type" evidence="7">
    <location>
        <begin position="23"/>
        <end position="53"/>
    </location>
</feature>
<comment type="caution">
    <text evidence="8">The sequence shown here is derived from an EMBL/GenBank/DDBJ whole genome shotgun (WGS) entry which is preliminary data.</text>
</comment>
<keyword evidence="4" id="KW-0804">Transcription</keyword>
<name>A0A1A0HCK2_9ASCO</name>
<evidence type="ECO:0000256" key="1">
    <source>
        <dbReference type="ARBA" id="ARBA00004123"/>
    </source>
</evidence>
<dbReference type="InterPro" id="IPR001138">
    <property type="entry name" value="Zn2Cys6_DnaBD"/>
</dbReference>
<dbReference type="GO" id="GO:0005634">
    <property type="term" value="C:nucleus"/>
    <property type="evidence" value="ECO:0007669"/>
    <property type="project" value="UniProtKB-SubCell"/>
</dbReference>
<dbReference type="GO" id="GO:0008270">
    <property type="term" value="F:zinc ion binding"/>
    <property type="evidence" value="ECO:0007669"/>
    <property type="project" value="InterPro"/>
</dbReference>
<dbReference type="CDD" id="cd00067">
    <property type="entry name" value="GAL4"/>
    <property type="match status" value="1"/>
</dbReference>
<reference evidence="8 9" key="1">
    <citation type="submission" date="2016-05" db="EMBL/GenBank/DDBJ databases">
        <title>Comparative genomics of biotechnologically important yeasts.</title>
        <authorList>
            <consortium name="DOE Joint Genome Institute"/>
            <person name="Riley R."/>
            <person name="Haridas S."/>
            <person name="Wolfe K.H."/>
            <person name="Lopes M.R."/>
            <person name="Hittinger C.T."/>
            <person name="Goker M."/>
            <person name="Salamov A."/>
            <person name="Wisecaver J."/>
            <person name="Long T.M."/>
            <person name="Aerts A.L."/>
            <person name="Barry K."/>
            <person name="Choi C."/>
            <person name="Clum A."/>
            <person name="Coughlan A.Y."/>
            <person name="Deshpande S."/>
            <person name="Douglass A.P."/>
            <person name="Hanson S.J."/>
            <person name="Klenk H.-P."/>
            <person name="LaButti K."/>
            <person name="Lapidus A."/>
            <person name="Lindquist E."/>
            <person name="Lipzen A."/>
            <person name="Meier-kolthoff J.P."/>
            <person name="Ohm R.A."/>
            <person name="Otillar R.P."/>
            <person name="Pangilinan J."/>
            <person name="Peng Y."/>
            <person name="Rokas A."/>
            <person name="Rosa C.A."/>
            <person name="Scheuner C."/>
            <person name="Sibirny A.A."/>
            <person name="Slot J.C."/>
            <person name="Stielow J.B."/>
            <person name="Sun H."/>
            <person name="Kurtzman C.P."/>
            <person name="Blackwell M."/>
            <person name="Grigoriev I.V."/>
            <person name="Jeffries T.W."/>
        </authorList>
    </citation>
    <scope>NUCLEOTIDE SEQUENCE [LARGE SCALE GENOMIC DNA]</scope>
    <source>
        <strain evidence="8 9">NRRL YB-4993</strain>
    </source>
</reference>
<evidence type="ECO:0000256" key="4">
    <source>
        <dbReference type="ARBA" id="ARBA00023163"/>
    </source>
</evidence>
<organism evidence="8 9">
    <name type="scientific">Metschnikowia bicuspidata var. bicuspidata NRRL YB-4993</name>
    <dbReference type="NCBI Taxonomy" id="869754"/>
    <lineage>
        <taxon>Eukaryota</taxon>
        <taxon>Fungi</taxon>
        <taxon>Dikarya</taxon>
        <taxon>Ascomycota</taxon>
        <taxon>Saccharomycotina</taxon>
        <taxon>Pichiomycetes</taxon>
        <taxon>Metschnikowiaceae</taxon>
        <taxon>Metschnikowia</taxon>
    </lineage>
</organism>
<dbReference type="EMBL" id="LXTC01000002">
    <property type="protein sequence ID" value="OBA21834.1"/>
    <property type="molecule type" value="Genomic_DNA"/>
</dbReference>
<dbReference type="GO" id="GO:0003677">
    <property type="term" value="F:DNA binding"/>
    <property type="evidence" value="ECO:0007669"/>
    <property type="project" value="UniProtKB-KW"/>
</dbReference>
<protein>
    <recommendedName>
        <fullName evidence="7">Zn(2)-C6 fungal-type domain-containing protein</fullName>
    </recommendedName>
</protein>
<dbReference type="PROSITE" id="PS50048">
    <property type="entry name" value="ZN2_CY6_FUNGAL_2"/>
    <property type="match status" value="1"/>
</dbReference>
<dbReference type="GeneID" id="30031666"/>
<dbReference type="RefSeq" id="XP_018712330.1">
    <property type="nucleotide sequence ID" value="XM_018858690.1"/>
</dbReference>
<evidence type="ECO:0000256" key="2">
    <source>
        <dbReference type="ARBA" id="ARBA00023015"/>
    </source>
</evidence>